<dbReference type="EMBL" id="NXLS01000001">
    <property type="protein sequence ID" value="RDU64284.1"/>
    <property type="molecule type" value="Genomic_DNA"/>
</dbReference>
<dbReference type="GeneID" id="82534719"/>
<organism evidence="2 3">
    <name type="scientific">Helicobacter ganmani</name>
    <dbReference type="NCBI Taxonomy" id="60246"/>
    <lineage>
        <taxon>Bacteria</taxon>
        <taxon>Pseudomonadati</taxon>
        <taxon>Campylobacterota</taxon>
        <taxon>Epsilonproteobacteria</taxon>
        <taxon>Campylobacterales</taxon>
        <taxon>Helicobacteraceae</taxon>
        <taxon>Helicobacter</taxon>
    </lineage>
</organism>
<keyword evidence="1" id="KW-1133">Transmembrane helix</keyword>
<protein>
    <recommendedName>
        <fullName evidence="4">Periplasmic protein</fullName>
    </recommendedName>
</protein>
<keyword evidence="1" id="KW-0472">Membrane</keyword>
<keyword evidence="1" id="KW-0812">Transmembrane</keyword>
<gene>
    <name evidence="2" type="ORF">CQA43_00225</name>
</gene>
<accession>A0A3D8II10</accession>
<keyword evidence="3" id="KW-1185">Reference proteome</keyword>
<dbReference type="AlphaFoldDB" id="A0A3D8II10"/>
<name>A0A3D8II10_9HELI</name>
<dbReference type="OrthoDB" id="5323496at2"/>
<reference evidence="2 3" key="1">
    <citation type="submission" date="2018-04" db="EMBL/GenBank/DDBJ databases">
        <title>Novel Campyloabacter and Helicobacter Species and Strains.</title>
        <authorList>
            <person name="Mannion A.J."/>
            <person name="Shen Z."/>
            <person name="Fox J.G."/>
        </authorList>
    </citation>
    <scope>NUCLEOTIDE SEQUENCE [LARGE SCALE GENOMIC DNA]</scope>
    <source>
        <strain evidence="2 3">MIT 99-5101</strain>
    </source>
</reference>
<dbReference type="RefSeq" id="WP_115550618.1">
    <property type="nucleotide sequence ID" value="NZ_CAONBV010000209.1"/>
</dbReference>
<feature type="transmembrane region" description="Helical" evidence="1">
    <location>
        <begin position="7"/>
        <end position="26"/>
    </location>
</feature>
<evidence type="ECO:0008006" key="4">
    <source>
        <dbReference type="Google" id="ProtNLM"/>
    </source>
</evidence>
<comment type="caution">
    <text evidence="2">The sequence shown here is derived from an EMBL/GenBank/DDBJ whole genome shotgun (WGS) entry which is preliminary data.</text>
</comment>
<sequence length="163" mass="19153">MKKCCPGLPIAFVVIFAIGAFLYYQYAFTSVSKINFNEDSFYQYQENTMSLFEPKSSQYKLCFYTSSTPQSTEFLRKNTQENIILLALDLYQQGRNAKKDVYNLVELRISSVLMLKLIHEFDVRRLPQCFLLNQESKNSKLYISLKENGIYKLVNFKENKNKE</sequence>
<evidence type="ECO:0000313" key="3">
    <source>
        <dbReference type="Proteomes" id="UP000256650"/>
    </source>
</evidence>
<proteinExistence type="predicted"/>
<evidence type="ECO:0000256" key="1">
    <source>
        <dbReference type="SAM" id="Phobius"/>
    </source>
</evidence>
<evidence type="ECO:0000313" key="2">
    <source>
        <dbReference type="EMBL" id="RDU64284.1"/>
    </source>
</evidence>
<dbReference type="Proteomes" id="UP000256650">
    <property type="component" value="Unassembled WGS sequence"/>
</dbReference>